<dbReference type="Pfam" id="PF04434">
    <property type="entry name" value="SWIM"/>
    <property type="match status" value="1"/>
</dbReference>
<keyword evidence="1" id="KW-0863">Zinc-finger</keyword>
<evidence type="ECO:0000259" key="3">
    <source>
        <dbReference type="PROSITE" id="PS50966"/>
    </source>
</evidence>
<keyword evidence="1" id="KW-0479">Metal-binding</keyword>
<protein>
    <recommendedName>
        <fullName evidence="3">SWIM-type domain-containing protein</fullName>
    </recommendedName>
</protein>
<evidence type="ECO:0000313" key="4">
    <source>
        <dbReference type="EMBL" id="MDQ0672661.1"/>
    </source>
</evidence>
<evidence type="ECO:0000256" key="2">
    <source>
        <dbReference type="SAM" id="MobiDB-lite"/>
    </source>
</evidence>
<keyword evidence="5" id="KW-1185">Reference proteome</keyword>
<dbReference type="EMBL" id="JAUSXB010000001">
    <property type="protein sequence ID" value="MDQ0672661.1"/>
    <property type="molecule type" value="Genomic_DNA"/>
</dbReference>
<dbReference type="Proteomes" id="UP001236806">
    <property type="component" value="Unassembled WGS sequence"/>
</dbReference>
<dbReference type="PROSITE" id="PS50966">
    <property type="entry name" value="ZF_SWIM"/>
    <property type="match status" value="1"/>
</dbReference>
<sequence length="435" mass="46343">MCFMGRWSEDRVAGAAPDAASLAAARKLARPGPWSGTGSNDVLVWGKCQGSGKTPYQVSVDIAAPAYRCSCPSRKFPCKHALALLLLWSRGEAADGGMEAAGYAQEWAAQRADRATERGRREPEQPADPAAQAKRLADRLALMDAGISDFSRWLADLVRTGMASARTQPYSWWDGAAARLVDAQLPGLAEQVRAMGSDIHARSDWTDHLLHRAGRWWALTKAWSLREHLTPEELADLRVAVGWTVPAAEVRGTEALPGPWLVLGAHRTDDGRLQQQRTWLRGPDGTVVLILDFAARSESLATPQLAGSVLDATVARYPGSAPQRAMFAGTVGPRGTAETLGQGSSIASALSDESAAVALSPWRERHPVLLAGVRVCTGGSGWLQDETGDALPLVDAPLDALLALTGGHPVDLFGELEEGRVRPLSVVVNGAVVTP</sequence>
<feature type="domain" description="SWIM-type" evidence="3">
    <location>
        <begin position="56"/>
        <end position="89"/>
    </location>
</feature>
<keyword evidence="1" id="KW-0862">Zinc</keyword>
<feature type="region of interest" description="Disordered" evidence="2">
    <location>
        <begin position="111"/>
        <end position="131"/>
    </location>
</feature>
<reference evidence="4 5" key="1">
    <citation type="submission" date="2023-07" db="EMBL/GenBank/DDBJ databases">
        <title>Comparative genomics of wheat-associated soil bacteria to identify genetic determinants of phenazine resistance.</title>
        <authorList>
            <person name="Mouncey N."/>
        </authorList>
    </citation>
    <scope>NUCLEOTIDE SEQUENCE [LARGE SCALE GENOMIC DNA]</scope>
    <source>
        <strain evidence="4 5">W1I3</strain>
    </source>
</reference>
<accession>A0ABU0PFC3</accession>
<organism evidence="4 5">
    <name type="scientific">Pseudarthrobacter siccitolerans</name>
    <dbReference type="NCBI Taxonomy" id="861266"/>
    <lineage>
        <taxon>Bacteria</taxon>
        <taxon>Bacillati</taxon>
        <taxon>Actinomycetota</taxon>
        <taxon>Actinomycetes</taxon>
        <taxon>Micrococcales</taxon>
        <taxon>Micrococcaceae</taxon>
        <taxon>Pseudarthrobacter</taxon>
    </lineage>
</organism>
<feature type="compositionally biased region" description="Basic and acidic residues" evidence="2">
    <location>
        <begin position="111"/>
        <end position="124"/>
    </location>
</feature>
<name>A0ABU0PFC3_9MICC</name>
<gene>
    <name evidence="4" type="ORF">QFZ36_000222</name>
</gene>
<dbReference type="InterPro" id="IPR007527">
    <property type="entry name" value="Znf_SWIM"/>
</dbReference>
<evidence type="ECO:0000256" key="1">
    <source>
        <dbReference type="PROSITE-ProRule" id="PRU00325"/>
    </source>
</evidence>
<evidence type="ECO:0000313" key="5">
    <source>
        <dbReference type="Proteomes" id="UP001236806"/>
    </source>
</evidence>
<comment type="caution">
    <text evidence="4">The sequence shown here is derived from an EMBL/GenBank/DDBJ whole genome shotgun (WGS) entry which is preliminary data.</text>
</comment>
<proteinExistence type="predicted"/>